<dbReference type="AlphaFoldDB" id="A0A918AY26"/>
<accession>A0A918AY26</accession>
<sequence>MPGTTLPGMDSLPSPAQELVLVDRELAQLDARRAMLLTRRTWLLHVLRGEAAQPAGAASAAGPVAGGAAAWGRPGGEASAWGVRTVLLALGGALLAIAALAFTLVSWGALGIGGRTAVLGVVTAVALGVPVALLRRGLSATAETVAALALALTVLDAWALYLVSGPWAWGASGYAAVAAALLCALWAGYGLAFRGLRAPLPAAVVMGQLPFLLGVSAFDGDGQAVAWVLLATGTGDVSLALRVRSVAVRAAAWAAAGMTTGYALPAGFEASLRGGGVEPVLLLLAGAALGVVVAWRVEGAWAVACAVVAASAWTAAGGGLLRAVVPGAWVGVGYVACAALPVVAVAAGPAVRVVPEAVRRGLVWASDGLMGVGLLVAVPHLLRVPVERVPDVWSGAVPAGSVGVWPAVVAALLVGGVLASGAVVPAGSGGPGVRVAARCVALGLGALVALVVPVAAGLPYGVVLAVHLLVVAALLGVAVRPRYVVAGLPEAVTGADVAAAAGFGCAVVAASAVTVSGLVTEAATLVVLGSLVALFAGASVAGGSRRWLRASSACGAVVAAAGFVGAAGAAAGWPAYWVAVALLVVPGATAGLGARLRRDAAGAPVEWTGAAVGAVAVALSVGRPGVLALVLGLSGVIAAGTAARPERLRVAGPVAAVLFVAAAWVRLALWEVTVPEAYALPVAVPALVVGALRRRRDAGTGSWVAYGPGLGAGLVPSLCAAWGDAGPLRPLLLGVVALGVTLAGARWRLQAPLVLGGGVLVLVALHELAPYVAQVVGVLPRWLPPALAGLLLLVVGATYERRLRELRRLREAVGRMG</sequence>
<feature type="transmembrane region" description="Helical" evidence="1">
    <location>
        <begin position="650"/>
        <end position="669"/>
    </location>
</feature>
<feature type="transmembrane region" description="Helical" evidence="1">
    <location>
        <begin position="86"/>
        <end position="110"/>
    </location>
</feature>
<name>A0A918AY26_9ACTN</name>
<feature type="transmembrane region" description="Helical" evidence="1">
    <location>
        <begin position="435"/>
        <end position="454"/>
    </location>
</feature>
<feature type="transmembrane region" description="Helical" evidence="1">
    <location>
        <begin position="304"/>
        <end position="325"/>
    </location>
</feature>
<feature type="transmembrane region" description="Helical" evidence="1">
    <location>
        <begin position="754"/>
        <end position="776"/>
    </location>
</feature>
<evidence type="ECO:0000256" key="1">
    <source>
        <dbReference type="SAM" id="Phobius"/>
    </source>
</evidence>
<reference evidence="2" key="2">
    <citation type="submission" date="2020-09" db="EMBL/GenBank/DDBJ databases">
        <authorList>
            <person name="Sun Q."/>
            <person name="Ohkuma M."/>
        </authorList>
    </citation>
    <scope>NUCLEOTIDE SEQUENCE</scope>
    <source>
        <strain evidence="2">JCM 4335</strain>
    </source>
</reference>
<organism evidence="2 3">
    <name type="scientific">Streptomyces roseolilacinus</name>
    <dbReference type="NCBI Taxonomy" id="66904"/>
    <lineage>
        <taxon>Bacteria</taxon>
        <taxon>Bacillati</taxon>
        <taxon>Actinomycetota</taxon>
        <taxon>Actinomycetes</taxon>
        <taxon>Kitasatosporales</taxon>
        <taxon>Streptomycetaceae</taxon>
        <taxon>Streptomyces</taxon>
    </lineage>
</organism>
<feature type="transmembrane region" description="Helical" evidence="1">
    <location>
        <begin position="522"/>
        <end position="541"/>
    </location>
</feature>
<feature type="transmembrane region" description="Helical" evidence="1">
    <location>
        <begin position="729"/>
        <end position="747"/>
    </location>
</feature>
<reference evidence="2" key="1">
    <citation type="journal article" date="2014" name="Int. J. Syst. Evol. Microbiol.">
        <title>Complete genome sequence of Corynebacterium casei LMG S-19264T (=DSM 44701T), isolated from a smear-ripened cheese.</title>
        <authorList>
            <consortium name="US DOE Joint Genome Institute (JGI-PGF)"/>
            <person name="Walter F."/>
            <person name="Albersmeier A."/>
            <person name="Kalinowski J."/>
            <person name="Ruckert C."/>
        </authorList>
    </citation>
    <scope>NUCLEOTIDE SEQUENCE</scope>
    <source>
        <strain evidence="2">JCM 4335</strain>
    </source>
</reference>
<keyword evidence="1" id="KW-1133">Transmembrane helix</keyword>
<gene>
    <name evidence="2" type="ORF">GCM10010249_14430</name>
</gene>
<dbReference type="Proteomes" id="UP000654123">
    <property type="component" value="Unassembled WGS sequence"/>
</dbReference>
<feature type="transmembrane region" description="Helical" evidence="1">
    <location>
        <begin position="167"/>
        <end position="188"/>
    </location>
</feature>
<keyword evidence="3" id="KW-1185">Reference proteome</keyword>
<feature type="transmembrane region" description="Helical" evidence="1">
    <location>
        <begin position="675"/>
        <end position="692"/>
    </location>
</feature>
<feature type="transmembrane region" description="Helical" evidence="1">
    <location>
        <begin position="553"/>
        <end position="570"/>
    </location>
</feature>
<feature type="transmembrane region" description="Helical" evidence="1">
    <location>
        <begin position="116"/>
        <end position="134"/>
    </location>
</feature>
<dbReference type="NCBIfam" id="NF047321">
    <property type="entry name" value="SCO7613_CTERM"/>
    <property type="match status" value="1"/>
</dbReference>
<dbReference type="EMBL" id="BMSV01000002">
    <property type="protein sequence ID" value="GGP97157.1"/>
    <property type="molecule type" value="Genomic_DNA"/>
</dbReference>
<dbReference type="InterPro" id="IPR058062">
    <property type="entry name" value="SCO7613_C"/>
</dbReference>
<feature type="transmembrane region" description="Helical" evidence="1">
    <location>
        <begin position="782"/>
        <end position="799"/>
    </location>
</feature>
<protein>
    <submittedName>
        <fullName evidence="2">Uncharacterized protein</fullName>
    </submittedName>
</protein>
<feature type="transmembrane region" description="Helical" evidence="1">
    <location>
        <begin position="460"/>
        <end position="479"/>
    </location>
</feature>
<feature type="transmembrane region" description="Helical" evidence="1">
    <location>
        <begin position="362"/>
        <end position="382"/>
    </location>
</feature>
<feature type="transmembrane region" description="Helical" evidence="1">
    <location>
        <begin position="704"/>
        <end position="723"/>
    </location>
</feature>
<keyword evidence="1" id="KW-0812">Transmembrane</keyword>
<feature type="transmembrane region" description="Helical" evidence="1">
    <location>
        <begin position="491"/>
        <end position="516"/>
    </location>
</feature>
<feature type="transmembrane region" description="Helical" evidence="1">
    <location>
        <begin position="625"/>
        <end position="643"/>
    </location>
</feature>
<evidence type="ECO:0000313" key="2">
    <source>
        <dbReference type="EMBL" id="GGP97157.1"/>
    </source>
</evidence>
<feature type="transmembrane region" description="Helical" evidence="1">
    <location>
        <begin position="280"/>
        <end position="297"/>
    </location>
</feature>
<feature type="transmembrane region" description="Helical" evidence="1">
    <location>
        <begin position="141"/>
        <end position="161"/>
    </location>
</feature>
<comment type="caution">
    <text evidence="2">The sequence shown here is derived from an EMBL/GenBank/DDBJ whole genome shotgun (WGS) entry which is preliminary data.</text>
</comment>
<keyword evidence="1" id="KW-0472">Membrane</keyword>
<feature type="transmembrane region" description="Helical" evidence="1">
    <location>
        <begin position="402"/>
        <end position="423"/>
    </location>
</feature>
<feature type="transmembrane region" description="Helical" evidence="1">
    <location>
        <begin position="331"/>
        <end position="350"/>
    </location>
</feature>
<proteinExistence type="predicted"/>
<evidence type="ECO:0000313" key="3">
    <source>
        <dbReference type="Proteomes" id="UP000654123"/>
    </source>
</evidence>
<feature type="transmembrane region" description="Helical" evidence="1">
    <location>
        <begin position="250"/>
        <end position="268"/>
    </location>
</feature>